<name>A0ACB8R4M6_9AGAM</name>
<comment type="caution">
    <text evidence="1">The sequence shown here is derived from an EMBL/GenBank/DDBJ whole genome shotgun (WGS) entry which is preliminary data.</text>
</comment>
<gene>
    <name evidence="1" type="ORF">FA95DRAFT_1567524</name>
</gene>
<protein>
    <submittedName>
        <fullName evidence="1">Uncharacterized protein</fullName>
    </submittedName>
</protein>
<dbReference type="EMBL" id="MU276402">
    <property type="protein sequence ID" value="KAI0038837.1"/>
    <property type="molecule type" value="Genomic_DNA"/>
</dbReference>
<evidence type="ECO:0000313" key="2">
    <source>
        <dbReference type="Proteomes" id="UP000814033"/>
    </source>
</evidence>
<keyword evidence="2" id="KW-1185">Reference proteome</keyword>
<reference evidence="1" key="2">
    <citation type="journal article" date="2022" name="New Phytol.">
        <title>Evolutionary transition to the ectomycorrhizal habit in the genomes of a hyperdiverse lineage of mushroom-forming fungi.</title>
        <authorList>
            <person name="Looney B."/>
            <person name="Miyauchi S."/>
            <person name="Morin E."/>
            <person name="Drula E."/>
            <person name="Courty P.E."/>
            <person name="Kohler A."/>
            <person name="Kuo A."/>
            <person name="LaButti K."/>
            <person name="Pangilinan J."/>
            <person name="Lipzen A."/>
            <person name="Riley R."/>
            <person name="Andreopoulos W."/>
            <person name="He G."/>
            <person name="Johnson J."/>
            <person name="Nolan M."/>
            <person name="Tritt A."/>
            <person name="Barry K.W."/>
            <person name="Grigoriev I.V."/>
            <person name="Nagy L.G."/>
            <person name="Hibbett D."/>
            <person name="Henrissat B."/>
            <person name="Matheny P.B."/>
            <person name="Labbe J."/>
            <person name="Martin F.M."/>
        </authorList>
    </citation>
    <scope>NUCLEOTIDE SEQUENCE</scope>
    <source>
        <strain evidence="1">FP105234-sp</strain>
    </source>
</reference>
<organism evidence="1 2">
    <name type="scientific">Auriscalpium vulgare</name>
    <dbReference type="NCBI Taxonomy" id="40419"/>
    <lineage>
        <taxon>Eukaryota</taxon>
        <taxon>Fungi</taxon>
        <taxon>Dikarya</taxon>
        <taxon>Basidiomycota</taxon>
        <taxon>Agaricomycotina</taxon>
        <taxon>Agaricomycetes</taxon>
        <taxon>Russulales</taxon>
        <taxon>Auriscalpiaceae</taxon>
        <taxon>Auriscalpium</taxon>
    </lineage>
</organism>
<accession>A0ACB8R4M6</accession>
<evidence type="ECO:0000313" key="1">
    <source>
        <dbReference type="EMBL" id="KAI0038837.1"/>
    </source>
</evidence>
<reference evidence="1" key="1">
    <citation type="submission" date="2021-02" db="EMBL/GenBank/DDBJ databases">
        <authorList>
            <consortium name="DOE Joint Genome Institute"/>
            <person name="Ahrendt S."/>
            <person name="Looney B.P."/>
            <person name="Miyauchi S."/>
            <person name="Morin E."/>
            <person name="Drula E."/>
            <person name="Courty P.E."/>
            <person name="Chicoki N."/>
            <person name="Fauchery L."/>
            <person name="Kohler A."/>
            <person name="Kuo A."/>
            <person name="Labutti K."/>
            <person name="Pangilinan J."/>
            <person name="Lipzen A."/>
            <person name="Riley R."/>
            <person name="Andreopoulos W."/>
            <person name="He G."/>
            <person name="Johnson J."/>
            <person name="Barry K.W."/>
            <person name="Grigoriev I.V."/>
            <person name="Nagy L."/>
            <person name="Hibbett D."/>
            <person name="Henrissat B."/>
            <person name="Matheny P.B."/>
            <person name="Labbe J."/>
            <person name="Martin F."/>
        </authorList>
    </citation>
    <scope>NUCLEOTIDE SEQUENCE</scope>
    <source>
        <strain evidence="1">FP105234-sp</strain>
    </source>
</reference>
<sequence length="101" mass="11046">MLFALFSSSSPCSSSSSDFLDRLALGGRVASVFCRRPRTHIESTPAALRLLAPSCRPTAIQLLVEGRRGRQLPKLAVEEARSRARRRIVLENSSISCTQSS</sequence>
<dbReference type="Proteomes" id="UP000814033">
    <property type="component" value="Unassembled WGS sequence"/>
</dbReference>
<proteinExistence type="predicted"/>